<keyword evidence="4" id="KW-1185">Reference proteome</keyword>
<accession>A0ABV9EEJ5</accession>
<sequence length="370" mass="39665">MNELEAIKDHHDSLPGPAPEVTARARVLLAEEAGAEPRRLTVAAPGRGRPARSPRRPLRVSRLAMRAGAAVGLAAAVTAGLVLVRGGHDSAPFGTPPASAAELLRHAASVAAREDVRPGPGQFVYVDQRNVMFVSSPEGAYTQEWRREVWMPAGDPGKALTRSTYGRTRLTGGGGPAHVQPPGTVEYQRAGQCHESPLALLSQATDLPADPDQALARIRRDAEVFVRSDQRRRGETDLGQSEIDMRVEKIVGGLLLKLAENPLTPSQTRATVFGALSKMPSATVVPDLTDPAGRHGVGASLRYESPGTWERGELIFEPVTYRFLGYRSWIGRQEGGQVKEIPSSSMAVMAVKVVGSMPKVPKDAAKPMFC</sequence>
<organism evidence="3 4">
    <name type="scientific">Sphaerisporangium corydalis</name>
    <dbReference type="NCBI Taxonomy" id="1441875"/>
    <lineage>
        <taxon>Bacteria</taxon>
        <taxon>Bacillati</taxon>
        <taxon>Actinomycetota</taxon>
        <taxon>Actinomycetes</taxon>
        <taxon>Streptosporangiales</taxon>
        <taxon>Streptosporangiaceae</taxon>
        <taxon>Sphaerisporangium</taxon>
    </lineage>
</organism>
<dbReference type="NCBIfam" id="NF038083">
    <property type="entry name" value="CU044_5270_fam"/>
    <property type="match status" value="1"/>
</dbReference>
<feature type="compositionally biased region" description="Basic and acidic residues" evidence="1">
    <location>
        <begin position="1"/>
        <end position="13"/>
    </location>
</feature>
<dbReference type="RefSeq" id="WP_262841508.1">
    <property type="nucleotide sequence ID" value="NZ_JANZYP010000005.1"/>
</dbReference>
<proteinExistence type="predicted"/>
<dbReference type="Proteomes" id="UP001595891">
    <property type="component" value="Unassembled WGS sequence"/>
</dbReference>
<comment type="caution">
    <text evidence="3">The sequence shown here is derived from an EMBL/GenBank/DDBJ whole genome shotgun (WGS) entry which is preliminary data.</text>
</comment>
<keyword evidence="2" id="KW-1133">Transmembrane helix</keyword>
<reference evidence="4" key="1">
    <citation type="journal article" date="2019" name="Int. J. Syst. Evol. Microbiol.">
        <title>The Global Catalogue of Microorganisms (GCM) 10K type strain sequencing project: providing services to taxonomists for standard genome sequencing and annotation.</title>
        <authorList>
            <consortium name="The Broad Institute Genomics Platform"/>
            <consortium name="The Broad Institute Genome Sequencing Center for Infectious Disease"/>
            <person name="Wu L."/>
            <person name="Ma J."/>
        </authorList>
    </citation>
    <scope>NUCLEOTIDE SEQUENCE [LARGE SCALE GENOMIC DNA]</scope>
    <source>
        <strain evidence="4">CCUG 49560</strain>
    </source>
</reference>
<keyword evidence="2" id="KW-0472">Membrane</keyword>
<feature type="region of interest" description="Disordered" evidence="1">
    <location>
        <begin position="1"/>
        <end position="21"/>
    </location>
</feature>
<feature type="region of interest" description="Disordered" evidence="1">
    <location>
        <begin position="36"/>
        <end position="56"/>
    </location>
</feature>
<evidence type="ECO:0000313" key="4">
    <source>
        <dbReference type="Proteomes" id="UP001595891"/>
    </source>
</evidence>
<evidence type="ECO:0000313" key="3">
    <source>
        <dbReference type="EMBL" id="MFC4586499.1"/>
    </source>
</evidence>
<name>A0ABV9EEJ5_9ACTN</name>
<keyword evidence="2" id="KW-0812">Transmembrane</keyword>
<dbReference type="InterPro" id="IPR047789">
    <property type="entry name" value="CU044_5270-like"/>
</dbReference>
<protein>
    <submittedName>
        <fullName evidence="3">CU044_5270 family protein</fullName>
    </submittedName>
</protein>
<dbReference type="EMBL" id="JBHSFN010000005">
    <property type="protein sequence ID" value="MFC4586499.1"/>
    <property type="molecule type" value="Genomic_DNA"/>
</dbReference>
<evidence type="ECO:0000256" key="2">
    <source>
        <dbReference type="SAM" id="Phobius"/>
    </source>
</evidence>
<gene>
    <name evidence="3" type="ORF">ACFO8L_10470</name>
</gene>
<evidence type="ECO:0000256" key="1">
    <source>
        <dbReference type="SAM" id="MobiDB-lite"/>
    </source>
</evidence>
<feature type="transmembrane region" description="Helical" evidence="2">
    <location>
        <begin position="63"/>
        <end position="84"/>
    </location>
</feature>